<keyword evidence="2" id="KW-0812">Transmembrane</keyword>
<keyword evidence="2" id="KW-1133">Transmembrane helix</keyword>
<reference evidence="4" key="1">
    <citation type="journal article" date="2007" name="Nature">
        <title>The grapevine genome sequence suggests ancestral hexaploidization in major angiosperm phyla.</title>
        <authorList>
            <consortium name="The French-Italian Public Consortium for Grapevine Genome Characterization."/>
            <person name="Jaillon O."/>
            <person name="Aury J.-M."/>
            <person name="Noel B."/>
            <person name="Policriti A."/>
            <person name="Clepet C."/>
            <person name="Casagrande A."/>
            <person name="Choisne N."/>
            <person name="Aubourg S."/>
            <person name="Vitulo N."/>
            <person name="Jubin C."/>
            <person name="Vezzi A."/>
            <person name="Legeai F."/>
            <person name="Hugueney P."/>
            <person name="Dasilva C."/>
            <person name="Horner D."/>
            <person name="Mica E."/>
            <person name="Jublot D."/>
            <person name="Poulain J."/>
            <person name="Bruyere C."/>
            <person name="Billault A."/>
            <person name="Segurens B."/>
            <person name="Gouyvenoux M."/>
            <person name="Ugarte E."/>
            <person name="Cattonaro F."/>
            <person name="Anthouard V."/>
            <person name="Vico V."/>
            <person name="Del Fabbro C."/>
            <person name="Alaux M."/>
            <person name="Di Gaspero G."/>
            <person name="Dumas V."/>
            <person name="Felice N."/>
            <person name="Paillard S."/>
            <person name="Juman I."/>
            <person name="Moroldo M."/>
            <person name="Scalabrin S."/>
            <person name="Canaguier A."/>
            <person name="Le Clainche I."/>
            <person name="Malacrida G."/>
            <person name="Durand E."/>
            <person name="Pesole G."/>
            <person name="Laucou V."/>
            <person name="Chatelet P."/>
            <person name="Merdinoglu D."/>
            <person name="Delledonne M."/>
            <person name="Pezzotti M."/>
            <person name="Lecharny A."/>
            <person name="Scarpelli C."/>
            <person name="Artiguenave F."/>
            <person name="Pe M.E."/>
            <person name="Valle G."/>
            <person name="Morgante M."/>
            <person name="Caboche M."/>
            <person name="Adam-Blondon A.-F."/>
            <person name="Weissenbach J."/>
            <person name="Quetier F."/>
            <person name="Wincker P."/>
        </authorList>
    </citation>
    <scope>NUCLEOTIDE SEQUENCE [LARGE SCALE GENOMIC DNA]</scope>
    <source>
        <strain evidence="4">cv. Pinot noir / PN40024</strain>
    </source>
</reference>
<evidence type="ECO:0000313" key="3">
    <source>
        <dbReference type="EMBL" id="CCB62622.1"/>
    </source>
</evidence>
<dbReference type="eggNOG" id="KOG1488">
    <property type="taxonomic scope" value="Eukaryota"/>
</dbReference>
<gene>
    <name evidence="3" type="ordered locus">VIT_11s0078g00460</name>
</gene>
<dbReference type="InParanoid" id="F6I6Q4"/>
<feature type="compositionally biased region" description="Polar residues" evidence="1">
    <location>
        <begin position="91"/>
        <end position="114"/>
    </location>
</feature>
<dbReference type="EMBL" id="FN596757">
    <property type="protein sequence ID" value="CCB62622.1"/>
    <property type="molecule type" value="Genomic_DNA"/>
</dbReference>
<feature type="transmembrane region" description="Helical" evidence="2">
    <location>
        <begin position="474"/>
        <end position="493"/>
    </location>
</feature>
<sequence>MVPNRNGSAPPSMEGSFAAIRNLMTPQNNLNSSLASLSSAIENSESEEQLRSDPAYFAYYCSNVNLNPRLPPPLISRENQRLEESEDDRSPCQTSDDWPETSSAVMPGQKTASSAGRHKSLVDLIQEDFPHTPSPVYNQSRSSSHAATEELLDLDVHAISLNDSSLEISKLPGPGPGTVDVSASTCTLDAPAIGLMPNKDDAANSFPSSSHSDRKHSSLPLPKDESSDKGGVGALVSEGAGLEVSRVESKTKAPNVSILLVAENNANKQGQKPSYERNAPPHHPYAQQSSPYKVQGVRAQVISQGMSYPSNGMEKLPHALPKFSLVEVQPMTQSPGLTPPLYATAAAYIASGSPFYPNTQPSGLFAPQYGVGGYSLSSALAPQFIGGYPTPAVIPMPFDATSGPSFNARTTGASMGESIPHELQNLNKIYGHHGLMLQPSFLDPLQMQYFQHPFEDAYGSRSARSPYRSSSSCMILMLVIMVLLASLLPFYFIHIRTSFWC</sequence>
<feature type="region of interest" description="Disordered" evidence="1">
    <location>
        <begin position="192"/>
        <end position="234"/>
    </location>
</feature>
<feature type="region of interest" description="Disordered" evidence="1">
    <location>
        <begin position="80"/>
        <end position="117"/>
    </location>
</feature>
<dbReference type="STRING" id="29760.F6I6Q4"/>
<accession>F6I6Q4</accession>
<organism evidence="3 4">
    <name type="scientific">Vitis vinifera</name>
    <name type="common">Grape</name>
    <dbReference type="NCBI Taxonomy" id="29760"/>
    <lineage>
        <taxon>Eukaryota</taxon>
        <taxon>Viridiplantae</taxon>
        <taxon>Streptophyta</taxon>
        <taxon>Embryophyta</taxon>
        <taxon>Tracheophyta</taxon>
        <taxon>Spermatophyta</taxon>
        <taxon>Magnoliopsida</taxon>
        <taxon>eudicotyledons</taxon>
        <taxon>Gunneridae</taxon>
        <taxon>Pentapetalae</taxon>
        <taxon>rosids</taxon>
        <taxon>Vitales</taxon>
        <taxon>Vitaceae</taxon>
        <taxon>Viteae</taxon>
        <taxon>Vitis</taxon>
    </lineage>
</organism>
<dbReference type="HOGENOM" id="CLU_544466_0_0_1"/>
<dbReference type="AlphaFoldDB" id="F6I6Q4"/>
<evidence type="ECO:0000256" key="2">
    <source>
        <dbReference type="SAM" id="Phobius"/>
    </source>
</evidence>
<dbReference type="Proteomes" id="UP000009183">
    <property type="component" value="Chromosome 11"/>
</dbReference>
<keyword evidence="2" id="KW-0472">Membrane</keyword>
<protein>
    <submittedName>
        <fullName evidence="3">Uncharacterized protein</fullName>
    </submittedName>
</protein>
<evidence type="ECO:0000256" key="1">
    <source>
        <dbReference type="SAM" id="MobiDB-lite"/>
    </source>
</evidence>
<keyword evidence="4" id="KW-1185">Reference proteome</keyword>
<name>F6I6Q4_VITVI</name>
<proteinExistence type="predicted"/>
<feature type="region of interest" description="Disordered" evidence="1">
    <location>
        <begin position="264"/>
        <end position="292"/>
    </location>
</feature>
<dbReference type="PaxDb" id="29760-VIT_11s0078g00460.t01"/>
<evidence type="ECO:0000313" key="4">
    <source>
        <dbReference type="Proteomes" id="UP000009183"/>
    </source>
</evidence>
<feature type="compositionally biased region" description="Basic and acidic residues" evidence="1">
    <location>
        <begin position="211"/>
        <end position="228"/>
    </location>
</feature>